<comment type="caution">
    <text evidence="2">The sequence shown here is derived from an EMBL/GenBank/DDBJ whole genome shotgun (WGS) entry which is preliminary data.</text>
</comment>
<keyword evidence="1" id="KW-0472">Membrane</keyword>
<accession>E6LGC3</accession>
<evidence type="ECO:0000313" key="2">
    <source>
        <dbReference type="EMBL" id="EFU73748.1"/>
    </source>
</evidence>
<feature type="transmembrane region" description="Helical" evidence="1">
    <location>
        <begin position="108"/>
        <end position="125"/>
    </location>
</feature>
<sequence>MNYSRLTENQKIILFYLLTFGLAILKVVSIMNSILYLTIVSFFYLEFLSEDIIKIKFVKKLRYKIVDFLFLMIVQYKFFLFFLTLVFTSARVQSFAGGLEFDMFNLNSVMDLCSILMFFITVFEISKEKFKIKTFTYLLTEIFIPPINDSELDIYEDYLNILVRMEDKTYYLRRNSYNIF</sequence>
<evidence type="ECO:0000313" key="3">
    <source>
        <dbReference type="Proteomes" id="UP000010296"/>
    </source>
</evidence>
<keyword evidence="1" id="KW-0812">Transmembrane</keyword>
<gene>
    <name evidence="2" type="ORF">HMPREF9088_1413</name>
</gene>
<feature type="transmembrane region" description="Helical" evidence="1">
    <location>
        <begin position="65"/>
        <end position="88"/>
    </location>
</feature>
<dbReference type="AlphaFoldDB" id="E6LGC3"/>
<dbReference type="EMBL" id="AEPV01000054">
    <property type="protein sequence ID" value="EFU73748.1"/>
    <property type="molecule type" value="Genomic_DNA"/>
</dbReference>
<keyword evidence="1" id="KW-1133">Transmembrane helix</keyword>
<feature type="transmembrane region" description="Helical" evidence="1">
    <location>
        <begin position="12"/>
        <end position="28"/>
    </location>
</feature>
<evidence type="ECO:0000256" key="1">
    <source>
        <dbReference type="SAM" id="Phobius"/>
    </source>
</evidence>
<dbReference type="HOGENOM" id="CLU_1499337_0_0_9"/>
<dbReference type="Proteomes" id="UP000010296">
    <property type="component" value="Unassembled WGS sequence"/>
</dbReference>
<reference evidence="2 3" key="1">
    <citation type="submission" date="2010-12" db="EMBL/GenBank/DDBJ databases">
        <authorList>
            <person name="Muzny D."/>
            <person name="Qin X."/>
            <person name="Deng J."/>
            <person name="Jiang H."/>
            <person name="Liu Y."/>
            <person name="Qu J."/>
            <person name="Song X.-Z."/>
            <person name="Zhang L."/>
            <person name="Thornton R."/>
            <person name="Coyle M."/>
            <person name="Francisco L."/>
            <person name="Jackson L."/>
            <person name="Javaid M."/>
            <person name="Korchina V."/>
            <person name="Kovar C."/>
            <person name="Mata R."/>
            <person name="Mathew T."/>
            <person name="Ngo R."/>
            <person name="Nguyen L."/>
            <person name="Nguyen N."/>
            <person name="Okwuonu G."/>
            <person name="Ongeri F."/>
            <person name="Pham C."/>
            <person name="Simmons D."/>
            <person name="Wilczek-Boney K."/>
            <person name="Hale W."/>
            <person name="Jakkamsetti A."/>
            <person name="Pham P."/>
            <person name="Ruth R."/>
            <person name="San Lucas F."/>
            <person name="Warren J."/>
            <person name="Zhang J."/>
            <person name="Zhao Z."/>
            <person name="Zhou C."/>
            <person name="Zhu D."/>
            <person name="Lee S."/>
            <person name="Bess C."/>
            <person name="Blankenburg K."/>
            <person name="Forbes L."/>
            <person name="Fu Q."/>
            <person name="Gubbala S."/>
            <person name="Hirani K."/>
            <person name="Jayaseelan J.C."/>
            <person name="Lara F."/>
            <person name="Munidasa M."/>
            <person name="Palculict T."/>
            <person name="Patil S."/>
            <person name="Pu L.-L."/>
            <person name="Saada N."/>
            <person name="Tang L."/>
            <person name="Weissenberger G."/>
            <person name="Zhu Y."/>
            <person name="Hemphill L."/>
            <person name="Shang Y."/>
            <person name="Youmans B."/>
            <person name="Ayvaz T."/>
            <person name="Ross M."/>
            <person name="Santibanez J."/>
            <person name="Aqrawi P."/>
            <person name="Gross S."/>
            <person name="Joshi V."/>
            <person name="Fowler G."/>
            <person name="Nazareth L."/>
            <person name="Reid J."/>
            <person name="Worley K."/>
            <person name="Petrosino J."/>
            <person name="Highlander S."/>
            <person name="Gibbs R."/>
        </authorList>
    </citation>
    <scope>NUCLEOTIDE SEQUENCE [LARGE SCALE GENOMIC DNA]</scope>
    <source>
        <strain evidence="3">DSM 15952 / CCUG 50447 / LMG 22039 / TP 1.5</strain>
    </source>
</reference>
<feature type="non-terminal residue" evidence="2">
    <location>
        <position position="180"/>
    </location>
</feature>
<protein>
    <submittedName>
        <fullName evidence="2">Uncharacterized protein</fullName>
    </submittedName>
</protein>
<proteinExistence type="predicted"/>
<organism evidence="2 3">
    <name type="scientific">Enterococcus italicus (strain DSM 15952 / CCUG 50447 / LMG 22039 / TP 1.5)</name>
    <dbReference type="NCBI Taxonomy" id="888064"/>
    <lineage>
        <taxon>Bacteria</taxon>
        <taxon>Bacillati</taxon>
        <taxon>Bacillota</taxon>
        <taxon>Bacilli</taxon>
        <taxon>Lactobacillales</taxon>
        <taxon>Enterococcaceae</taxon>
        <taxon>Enterococcus</taxon>
    </lineage>
</organism>
<dbReference type="eggNOG" id="ENOG50306ZG">
    <property type="taxonomic scope" value="Bacteria"/>
</dbReference>
<name>E6LGC3_ENTI1</name>
<keyword evidence="3" id="KW-1185">Reference proteome</keyword>